<sequence length="314" mass="32018">MSTPAPPSPVRGSVLAFDVGGTDMKAALQDGSGNFHSLLRMPTPRDPARPGDAVVKEVAALSQRYAREYPEASVQALGLVVPGLVDEHTGTGLFSANLGWRNYPFAQRLREETGLPVAFGHDVGLAGEAEMRLGAGQGLRDAVVLIIGTGIAGAVFCDGRRVLGGGYAGEIGHAAVPSGTLCACGAHGCLETVGSAGAIVRRYTERTGRAAAGAKEVLGAARNGDADAAAVWADAVEALADGICHLAAVLCTEAVILGGGLSQAGDHLTGPLRRAVDSRLSFHRRPGIRVSVLGQDAGLRGAALHARGLTESPL</sequence>
<dbReference type="RefSeq" id="WP_152272602.1">
    <property type="nucleotide sequence ID" value="NZ_VTFX01000005.1"/>
</dbReference>
<gene>
    <name evidence="2" type="ORF">GD627_11420</name>
</gene>
<dbReference type="EMBL" id="VTFX01000005">
    <property type="protein sequence ID" value="KAD3514921.1"/>
    <property type="molecule type" value="Genomic_DNA"/>
</dbReference>
<reference evidence="2 3" key="1">
    <citation type="submission" date="2019-08" db="EMBL/GenBank/DDBJ databases">
        <title>Arthrobacter sp. nov., isolated from plateau pika and Tibetan wild ass.</title>
        <authorList>
            <person name="Ge Y."/>
        </authorList>
    </citation>
    <scope>NUCLEOTIDE SEQUENCE [LARGE SCALE GENOMIC DNA]</scope>
    <source>
        <strain evidence="2 3">785</strain>
    </source>
</reference>
<dbReference type="PANTHER" id="PTHR18964">
    <property type="entry name" value="ROK (REPRESSOR, ORF, KINASE) FAMILY"/>
    <property type="match status" value="1"/>
</dbReference>
<dbReference type="AlphaFoldDB" id="A0A5N6MET0"/>
<protein>
    <submittedName>
        <fullName evidence="2">ROK family protein</fullName>
    </submittedName>
</protein>
<dbReference type="SUPFAM" id="SSF53067">
    <property type="entry name" value="Actin-like ATPase domain"/>
    <property type="match status" value="1"/>
</dbReference>
<dbReference type="InterPro" id="IPR043129">
    <property type="entry name" value="ATPase_NBD"/>
</dbReference>
<organism evidence="2 3">
    <name type="scientific">Arthrobacter yangruifuii</name>
    <dbReference type="NCBI Taxonomy" id="2606616"/>
    <lineage>
        <taxon>Bacteria</taxon>
        <taxon>Bacillati</taxon>
        <taxon>Actinomycetota</taxon>
        <taxon>Actinomycetes</taxon>
        <taxon>Micrococcales</taxon>
        <taxon>Micrococcaceae</taxon>
        <taxon>Arthrobacter</taxon>
    </lineage>
</organism>
<proteinExistence type="inferred from homology"/>
<dbReference type="InterPro" id="IPR000600">
    <property type="entry name" value="ROK"/>
</dbReference>
<comment type="similarity">
    <text evidence="1">Belongs to the ROK (NagC/XylR) family.</text>
</comment>
<comment type="caution">
    <text evidence="2">The sequence shown here is derived from an EMBL/GenBank/DDBJ whole genome shotgun (WGS) entry which is preliminary data.</text>
</comment>
<evidence type="ECO:0000313" key="2">
    <source>
        <dbReference type="EMBL" id="KAD3514921.1"/>
    </source>
</evidence>
<dbReference type="PANTHER" id="PTHR18964:SF149">
    <property type="entry name" value="BIFUNCTIONAL UDP-N-ACETYLGLUCOSAMINE 2-EPIMERASE_N-ACETYLMANNOSAMINE KINASE"/>
    <property type="match status" value="1"/>
</dbReference>
<dbReference type="Proteomes" id="UP000326852">
    <property type="component" value="Unassembled WGS sequence"/>
</dbReference>
<evidence type="ECO:0000313" key="3">
    <source>
        <dbReference type="Proteomes" id="UP000326852"/>
    </source>
</evidence>
<keyword evidence="3" id="KW-1185">Reference proteome</keyword>
<dbReference type="Gene3D" id="3.30.420.40">
    <property type="match status" value="2"/>
</dbReference>
<dbReference type="Pfam" id="PF00480">
    <property type="entry name" value="ROK"/>
    <property type="match status" value="1"/>
</dbReference>
<name>A0A5N6MET0_9MICC</name>
<evidence type="ECO:0000256" key="1">
    <source>
        <dbReference type="ARBA" id="ARBA00006479"/>
    </source>
</evidence>
<accession>A0A5N6MET0</accession>